<dbReference type="PRINTS" id="PR01491">
    <property type="entry name" value="KVCHANNEL"/>
</dbReference>
<feature type="compositionally biased region" description="Low complexity" evidence="13">
    <location>
        <begin position="133"/>
        <end position="154"/>
    </location>
</feature>
<keyword evidence="8 14" id="KW-1133">Transmembrane helix</keyword>
<dbReference type="PANTHER" id="PTHR11537:SF113">
    <property type="entry name" value="POTASSIUM VOLTAGE-GATED CHANNEL PROTEIN SHAKER"/>
    <property type="match status" value="1"/>
</dbReference>
<dbReference type="FunFam" id="1.20.120.350:FF:000028">
    <property type="entry name" value="Potassium voltage-gated channel subfamily a member"/>
    <property type="match status" value="1"/>
</dbReference>
<keyword evidence="11" id="KW-0325">Glycoprotein</keyword>
<dbReference type="FunFam" id="3.30.710.10:FF:000146">
    <property type="entry name" value="Potassium voltage-gated channel subfamily A member 3"/>
    <property type="match status" value="1"/>
</dbReference>
<keyword evidence="16" id="KW-1185">Reference proteome</keyword>
<comment type="subcellular location">
    <subcellularLocation>
        <location evidence="1">Membrane</location>
        <topology evidence="1">Multi-pass membrane protein</topology>
    </subcellularLocation>
</comment>
<keyword evidence="3" id="KW-0633">Potassium transport</keyword>
<evidence type="ECO:0000256" key="5">
    <source>
        <dbReference type="ARBA" id="ARBA00022826"/>
    </source>
</evidence>
<dbReference type="Pfam" id="PF02214">
    <property type="entry name" value="BTB_2"/>
    <property type="match status" value="1"/>
</dbReference>
<keyword evidence="12" id="KW-0407">Ion channel</keyword>
<evidence type="ECO:0000256" key="9">
    <source>
        <dbReference type="ARBA" id="ARBA00023065"/>
    </source>
</evidence>
<dbReference type="SUPFAM" id="SSF54695">
    <property type="entry name" value="POZ domain"/>
    <property type="match status" value="1"/>
</dbReference>
<dbReference type="GO" id="GO:0030431">
    <property type="term" value="P:sleep"/>
    <property type="evidence" value="ECO:0007669"/>
    <property type="project" value="UniProtKB-ARBA"/>
</dbReference>
<dbReference type="InterPro" id="IPR028325">
    <property type="entry name" value="VG_K_chnl"/>
</dbReference>
<feature type="transmembrane region" description="Helical" evidence="14">
    <location>
        <begin position="894"/>
        <end position="915"/>
    </location>
</feature>
<dbReference type="Gene3D" id="1.10.287.70">
    <property type="match status" value="1"/>
</dbReference>
<dbReference type="AlphaFoldDB" id="A0A9C6DKQ2"/>
<proteinExistence type="predicted"/>
<evidence type="ECO:0000256" key="14">
    <source>
        <dbReference type="SAM" id="Phobius"/>
    </source>
</evidence>
<evidence type="ECO:0000256" key="10">
    <source>
        <dbReference type="ARBA" id="ARBA00023136"/>
    </source>
</evidence>
<dbReference type="InterPro" id="IPR003131">
    <property type="entry name" value="T1-type_BTB"/>
</dbReference>
<evidence type="ECO:0000256" key="1">
    <source>
        <dbReference type="ARBA" id="ARBA00004141"/>
    </source>
</evidence>
<gene>
    <name evidence="17" type="primary">LOC119638007</name>
</gene>
<feature type="region of interest" description="Disordered" evidence="13">
    <location>
        <begin position="955"/>
        <end position="1060"/>
    </location>
</feature>
<feature type="transmembrane region" description="Helical" evidence="14">
    <location>
        <begin position="833"/>
        <end position="854"/>
    </location>
</feature>
<feature type="compositionally biased region" description="Polar residues" evidence="13">
    <location>
        <begin position="13"/>
        <end position="28"/>
    </location>
</feature>
<evidence type="ECO:0000313" key="17">
    <source>
        <dbReference type="RefSeq" id="XP_037890461.1"/>
    </source>
</evidence>
<feature type="region of interest" description="Disordered" evidence="13">
    <location>
        <begin position="1"/>
        <end position="154"/>
    </location>
</feature>
<feature type="compositionally biased region" description="Low complexity" evidence="13">
    <location>
        <begin position="1014"/>
        <end position="1043"/>
    </location>
</feature>
<dbReference type="Gene3D" id="3.30.710.10">
    <property type="entry name" value="Potassium Channel Kv1.1, Chain A"/>
    <property type="match status" value="1"/>
</dbReference>
<keyword evidence="10 14" id="KW-0472">Membrane</keyword>
<feature type="compositionally biased region" description="Basic residues" evidence="13">
    <location>
        <begin position="85"/>
        <end position="101"/>
    </location>
</feature>
<feature type="compositionally biased region" description="Low complexity" evidence="13">
    <location>
        <begin position="29"/>
        <end position="59"/>
    </location>
</feature>
<reference evidence="17" key="1">
    <citation type="submission" date="2025-08" db="UniProtKB">
        <authorList>
            <consortium name="RefSeq"/>
        </authorList>
    </citation>
    <scope>IDENTIFICATION</scope>
    <source>
        <tissue evidence="17">Whole body pupa</tissue>
    </source>
</reference>
<dbReference type="Proteomes" id="UP000092443">
    <property type="component" value="Unplaced"/>
</dbReference>
<evidence type="ECO:0000256" key="6">
    <source>
        <dbReference type="ARBA" id="ARBA00022882"/>
    </source>
</evidence>
<dbReference type="GO" id="GO:0005251">
    <property type="term" value="F:delayed rectifier potassium channel activity"/>
    <property type="evidence" value="ECO:0007669"/>
    <property type="project" value="TreeGrafter"/>
</dbReference>
<dbReference type="InterPro" id="IPR005821">
    <property type="entry name" value="Ion_trans_dom"/>
</dbReference>
<dbReference type="InterPro" id="IPR027359">
    <property type="entry name" value="Volt_channel_dom_sf"/>
</dbReference>
<keyword evidence="7" id="KW-0630">Potassium</keyword>
<evidence type="ECO:0000256" key="12">
    <source>
        <dbReference type="ARBA" id="ARBA00023303"/>
    </source>
</evidence>
<dbReference type="GO" id="GO:0008076">
    <property type="term" value="C:voltage-gated potassium channel complex"/>
    <property type="evidence" value="ECO:0007669"/>
    <property type="project" value="InterPro"/>
</dbReference>
<evidence type="ECO:0000256" key="4">
    <source>
        <dbReference type="ARBA" id="ARBA00022692"/>
    </source>
</evidence>
<name>A0A9C6DKQ2_9MUSC</name>
<evidence type="ECO:0000256" key="3">
    <source>
        <dbReference type="ARBA" id="ARBA00022538"/>
    </source>
</evidence>
<dbReference type="Pfam" id="PF00520">
    <property type="entry name" value="Ion_trans"/>
    <property type="match status" value="1"/>
</dbReference>
<dbReference type="InterPro" id="IPR003968">
    <property type="entry name" value="K_chnl_volt-dep_Kv"/>
</dbReference>
<dbReference type="RefSeq" id="XP_037890461.1">
    <property type="nucleotide sequence ID" value="XM_038034533.1"/>
</dbReference>
<keyword evidence="5" id="KW-0631">Potassium channel</keyword>
<keyword evidence="2" id="KW-0813">Transport</keyword>
<protein>
    <submittedName>
        <fullName evidence="17">Potassium voltage-gated channel protein Shaker isoform X2</fullName>
    </submittedName>
</protein>
<dbReference type="Gene3D" id="1.20.120.350">
    <property type="entry name" value="Voltage-gated potassium channels. Chain C"/>
    <property type="match status" value="1"/>
</dbReference>
<keyword evidence="4 14" id="KW-0812">Transmembrane</keyword>
<feature type="compositionally biased region" description="Polar residues" evidence="13">
    <location>
        <begin position="1044"/>
        <end position="1060"/>
    </location>
</feature>
<dbReference type="GO" id="GO:0001508">
    <property type="term" value="P:action potential"/>
    <property type="evidence" value="ECO:0007669"/>
    <property type="project" value="TreeGrafter"/>
</dbReference>
<feature type="compositionally biased region" description="Low complexity" evidence="13">
    <location>
        <begin position="957"/>
        <end position="966"/>
    </location>
</feature>
<dbReference type="InterPro" id="IPR003972">
    <property type="entry name" value="K_chnl_volt-dep_Kv1"/>
</dbReference>
<dbReference type="PRINTS" id="PR01496">
    <property type="entry name" value="SHAKERCHANEL"/>
</dbReference>
<evidence type="ECO:0000256" key="13">
    <source>
        <dbReference type="SAM" id="MobiDB-lite"/>
    </source>
</evidence>
<sequence length="1076" mass="119785">MGSHDPGSCDCCGTTSDRSNSNGNIRLSQQQQQQQPQQQQQQQQQQALNNNNNSIQGQPPQRPHLPPLPIQPLLPAPPARLAENHHHHHHHHHPHHHHHHQLQAANAPIDGQPLQPPAQPTNADSSRQRTTRSRPTQRIQDQQNNNNNNDINTNNRNALQHVAHYINQVNLHLNLTNNNNNNTTAAAPVASAAAATTTATNTTTQQQSRQSARLTIAQLPSEFVYNNNNNHIYVNPHSYDTNTAASLSTSASHTATGSTAVVVPQSSANASGNLTQWQDYQDVNLNNNSLVVGEGTGGGITGGGGGGDLTRQHTSTTLSTLNTYLFPCGVDSAGTIGGITFNGSQSCDLDSNFSRMVAGSEEGGSSTISSGLGFINKRRIKRLFGVGSGPYASALRRRSSQLAQFQTAALAAKKQQKMEREASVAAANAAFYEQQQKKKKEKKKPPGPPAQMRAQNSRQMEDPMMNRPRRNTTNTDKKKEQKQQQQNFYEQKDNLYDKSLPKLSSQDEEGGAGHGYGGGPQHFEPIPHDHDFCERVVINVSGLRFETQLRTLNQFPDTLLGDPARRLRYFDPLRNEYFFDRSRPSFDAILYYYQSGGRLRRPVNVPLDVFSEEIKFYELGDQAINKFREDEGFIKEEERPLPENENQRKVWLLFEYPESSQAARVVAIISVFVILLSIVIFCLETLPEFKHYKVFNTTTNGTKIEEDEVPDITDPFFLIETLCIIWFTFELTVRFLACPNKLHFCRDVMNVIDIIAIIPYFITLGTVVAEEEDTLNLPKAPVSPQDKSSNQAMSLAILRVIRLVRVFRIFKLSRHSKGLQILGRTLKASMRELGLLIFFLFIGVVLFSSAVYFAEAGAEVSFFKSIPDAFWWAVVTMTTVGYGDMRPVGVWGKIVGSLCAIAGVLTIALPVPVIVSNFNYFYHRETDQEEMQSQNFNHVTSCPYLPGTLVGQHLKKSSLSESSSDMMDLDDGVESTPGLTDTHPGRSVAPFLGAHHHHQHHYQQTTTLPPPPQRQQQSPPDKQLPSQQQQQQPSPQQQHIQLQNGYKQSAMSVTTGGSTLTHRHNNALAVSIETDV</sequence>
<feature type="transmembrane region" description="Helical" evidence="14">
    <location>
        <begin position="662"/>
        <end position="683"/>
    </location>
</feature>
<evidence type="ECO:0000313" key="16">
    <source>
        <dbReference type="Proteomes" id="UP000092443"/>
    </source>
</evidence>
<organism evidence="16 17">
    <name type="scientific">Glossina fuscipes</name>
    <dbReference type="NCBI Taxonomy" id="7396"/>
    <lineage>
        <taxon>Eukaryota</taxon>
        <taxon>Metazoa</taxon>
        <taxon>Ecdysozoa</taxon>
        <taxon>Arthropoda</taxon>
        <taxon>Hexapoda</taxon>
        <taxon>Insecta</taxon>
        <taxon>Pterygota</taxon>
        <taxon>Neoptera</taxon>
        <taxon>Endopterygota</taxon>
        <taxon>Diptera</taxon>
        <taxon>Brachycera</taxon>
        <taxon>Muscomorpha</taxon>
        <taxon>Hippoboscoidea</taxon>
        <taxon>Glossinidae</taxon>
        <taxon>Glossina</taxon>
    </lineage>
</organism>
<dbReference type="GeneID" id="119638007"/>
<keyword evidence="9" id="KW-0406">Ion transport</keyword>
<accession>A0A9C6DKQ2</accession>
<dbReference type="SUPFAM" id="SSF81324">
    <property type="entry name" value="Voltage-gated potassium channels"/>
    <property type="match status" value="1"/>
</dbReference>
<evidence type="ECO:0000256" key="7">
    <source>
        <dbReference type="ARBA" id="ARBA00022958"/>
    </source>
</evidence>
<keyword evidence="6" id="KW-0851">Voltage-gated channel</keyword>
<evidence type="ECO:0000256" key="8">
    <source>
        <dbReference type="ARBA" id="ARBA00022989"/>
    </source>
</evidence>
<evidence type="ECO:0000259" key="15">
    <source>
        <dbReference type="SMART" id="SM00225"/>
    </source>
</evidence>
<feature type="compositionally biased region" description="Pro residues" evidence="13">
    <location>
        <begin position="60"/>
        <end position="78"/>
    </location>
</feature>
<dbReference type="InterPro" id="IPR011333">
    <property type="entry name" value="SKP1/BTB/POZ_sf"/>
</dbReference>
<dbReference type="InterPro" id="IPR000210">
    <property type="entry name" value="BTB/POZ_dom"/>
</dbReference>
<dbReference type="FunFam" id="1.10.287.70:FF:000002">
    <property type="entry name" value="Potassium voltage-gated channel subfamily a member"/>
    <property type="match status" value="1"/>
</dbReference>
<feature type="compositionally biased region" description="Basic and acidic residues" evidence="13">
    <location>
        <begin position="490"/>
        <end position="500"/>
    </location>
</feature>
<feature type="region of interest" description="Disordered" evidence="13">
    <location>
        <begin position="434"/>
        <end position="522"/>
    </location>
</feature>
<evidence type="ECO:0000256" key="2">
    <source>
        <dbReference type="ARBA" id="ARBA00022448"/>
    </source>
</evidence>
<evidence type="ECO:0000256" key="11">
    <source>
        <dbReference type="ARBA" id="ARBA00023180"/>
    </source>
</evidence>
<feature type="domain" description="BTB" evidence="15">
    <location>
        <begin position="534"/>
        <end position="634"/>
    </location>
</feature>
<dbReference type="SMART" id="SM00225">
    <property type="entry name" value="BTB"/>
    <property type="match status" value="1"/>
</dbReference>
<dbReference type="GO" id="GO:0051260">
    <property type="term" value="P:protein homooligomerization"/>
    <property type="evidence" value="ECO:0007669"/>
    <property type="project" value="InterPro"/>
</dbReference>
<dbReference type="PANTHER" id="PTHR11537">
    <property type="entry name" value="VOLTAGE-GATED POTASSIUM CHANNEL"/>
    <property type="match status" value="1"/>
</dbReference>
<dbReference type="PRINTS" id="PR00169">
    <property type="entry name" value="KCHANNEL"/>
</dbReference>